<organism evidence="2 3">
    <name type="scientific">Achromobacter insuavis</name>
    <dbReference type="NCBI Taxonomy" id="1287735"/>
    <lineage>
        <taxon>Bacteria</taxon>
        <taxon>Pseudomonadati</taxon>
        <taxon>Pseudomonadota</taxon>
        <taxon>Betaproteobacteria</taxon>
        <taxon>Burkholderiales</taxon>
        <taxon>Alcaligenaceae</taxon>
        <taxon>Achromobacter</taxon>
    </lineage>
</organism>
<evidence type="ECO:0000313" key="3">
    <source>
        <dbReference type="Proteomes" id="UP000507979"/>
    </source>
</evidence>
<protein>
    <submittedName>
        <fullName evidence="2">Uncharacterized protein</fullName>
    </submittedName>
</protein>
<keyword evidence="3" id="KW-1185">Reference proteome</keyword>
<keyword evidence="1" id="KW-1133">Transmembrane helix</keyword>
<reference evidence="2 3" key="1">
    <citation type="submission" date="2020-04" db="EMBL/GenBank/DDBJ databases">
        <authorList>
            <person name="De Canck E."/>
        </authorList>
    </citation>
    <scope>NUCLEOTIDE SEQUENCE [LARGE SCALE GENOMIC DNA]</scope>
    <source>
        <strain evidence="2 3">LMG 26845</strain>
    </source>
</reference>
<sequence length="47" mass="5189">MNSDRHIHTDLDDESSDRLLEYGIVGAISGLLILCAIASMAFNQLLR</sequence>
<name>A0A6J4ZRR6_9BURK</name>
<keyword evidence="1" id="KW-0812">Transmembrane</keyword>
<feature type="transmembrane region" description="Helical" evidence="1">
    <location>
        <begin position="20"/>
        <end position="42"/>
    </location>
</feature>
<dbReference type="Proteomes" id="UP000507979">
    <property type="component" value="Unassembled WGS sequence"/>
</dbReference>
<evidence type="ECO:0000313" key="2">
    <source>
        <dbReference type="EMBL" id="CAB3627888.1"/>
    </source>
</evidence>
<dbReference type="AlphaFoldDB" id="A0A6J4ZRR6"/>
<gene>
    <name evidence="2" type="ORF">LMG26845_00507</name>
</gene>
<keyword evidence="1" id="KW-0472">Membrane</keyword>
<dbReference type="EMBL" id="CADIJR010000002">
    <property type="protein sequence ID" value="CAB3627888.1"/>
    <property type="molecule type" value="Genomic_DNA"/>
</dbReference>
<proteinExistence type="predicted"/>
<accession>A0A6J4ZRR6</accession>
<evidence type="ECO:0000256" key="1">
    <source>
        <dbReference type="SAM" id="Phobius"/>
    </source>
</evidence>